<dbReference type="Gene3D" id="3.30.70.1440">
    <property type="entry name" value="Multidrug efflux transporter AcrB pore domain"/>
    <property type="match status" value="1"/>
</dbReference>
<dbReference type="AlphaFoldDB" id="A0A3A8PSS1"/>
<gene>
    <name evidence="3" type="ORF">D7V93_25535</name>
</gene>
<feature type="transmembrane region" description="Helical" evidence="2">
    <location>
        <begin position="338"/>
        <end position="354"/>
    </location>
</feature>
<evidence type="ECO:0000313" key="3">
    <source>
        <dbReference type="EMBL" id="RKH54534.1"/>
    </source>
</evidence>
<evidence type="ECO:0000256" key="2">
    <source>
        <dbReference type="SAM" id="Phobius"/>
    </source>
</evidence>
<accession>A0A3A8PSS1</accession>
<dbReference type="PANTHER" id="PTHR32063:SF0">
    <property type="entry name" value="SWARMING MOTILITY PROTEIN SWRC"/>
    <property type="match status" value="1"/>
</dbReference>
<dbReference type="EMBL" id="RAWB01000300">
    <property type="protein sequence ID" value="RKH54534.1"/>
    <property type="molecule type" value="Genomic_DNA"/>
</dbReference>
<dbReference type="InterPro" id="IPR027463">
    <property type="entry name" value="AcrB_DN_DC_subdom"/>
</dbReference>
<feature type="transmembrane region" description="Helical" evidence="2">
    <location>
        <begin position="892"/>
        <end position="912"/>
    </location>
</feature>
<feature type="transmembrane region" description="Helical" evidence="2">
    <location>
        <begin position="12"/>
        <end position="32"/>
    </location>
</feature>
<proteinExistence type="predicted"/>
<dbReference type="GO" id="GO:0005886">
    <property type="term" value="C:plasma membrane"/>
    <property type="evidence" value="ECO:0007669"/>
    <property type="project" value="TreeGrafter"/>
</dbReference>
<name>A0A3A8PSS1_9BACT</name>
<keyword evidence="4" id="KW-1185">Reference proteome</keyword>
<dbReference type="Gene3D" id="3.30.70.1430">
    <property type="entry name" value="Multidrug efflux transporter AcrB pore domain"/>
    <property type="match status" value="2"/>
</dbReference>
<feature type="transmembrane region" description="Helical" evidence="2">
    <location>
        <begin position="460"/>
        <end position="480"/>
    </location>
</feature>
<feature type="region of interest" description="Disordered" evidence="1">
    <location>
        <begin position="1038"/>
        <end position="1061"/>
    </location>
</feature>
<dbReference type="PANTHER" id="PTHR32063">
    <property type="match status" value="1"/>
</dbReference>
<feature type="transmembrane region" description="Helical" evidence="2">
    <location>
        <begin position="432"/>
        <end position="454"/>
    </location>
</feature>
<dbReference type="Gene3D" id="3.30.70.1320">
    <property type="entry name" value="Multidrug efflux transporter AcrB pore domain like"/>
    <property type="match status" value="1"/>
</dbReference>
<evidence type="ECO:0000256" key="1">
    <source>
        <dbReference type="SAM" id="MobiDB-lite"/>
    </source>
</evidence>
<reference evidence="4" key="1">
    <citation type="submission" date="2018-09" db="EMBL/GenBank/DDBJ databases">
        <authorList>
            <person name="Livingstone P.G."/>
            <person name="Whitworth D.E."/>
        </authorList>
    </citation>
    <scope>NUCLEOTIDE SEQUENCE [LARGE SCALE GENOMIC DNA]</scope>
    <source>
        <strain evidence="4">CA051B</strain>
    </source>
</reference>
<dbReference type="GO" id="GO:0042910">
    <property type="term" value="F:xenobiotic transmembrane transporter activity"/>
    <property type="evidence" value="ECO:0007669"/>
    <property type="project" value="TreeGrafter"/>
</dbReference>
<evidence type="ECO:0000313" key="4">
    <source>
        <dbReference type="Proteomes" id="UP000272888"/>
    </source>
</evidence>
<dbReference type="PRINTS" id="PR00702">
    <property type="entry name" value="ACRIFLAVINRP"/>
</dbReference>
<comment type="caution">
    <text evidence="3">The sequence shown here is derived from an EMBL/GenBank/DDBJ whole genome shotgun (WGS) entry which is preliminary data.</text>
</comment>
<feature type="transmembrane region" description="Helical" evidence="2">
    <location>
        <begin position="361"/>
        <end position="382"/>
    </location>
</feature>
<dbReference type="SUPFAM" id="SSF82693">
    <property type="entry name" value="Multidrug efflux transporter AcrB pore domain, PN1, PN2, PC1 and PC2 subdomains"/>
    <property type="match status" value="3"/>
</dbReference>
<keyword evidence="2" id="KW-0812">Transmembrane</keyword>
<dbReference type="RefSeq" id="WP_120645878.1">
    <property type="nucleotide sequence ID" value="NZ_RAWB01000300.1"/>
</dbReference>
<dbReference type="SUPFAM" id="SSF82714">
    <property type="entry name" value="Multidrug efflux transporter AcrB TolC docking domain, DN and DC subdomains"/>
    <property type="match status" value="2"/>
</dbReference>
<keyword evidence="2" id="KW-0472">Membrane</keyword>
<keyword evidence="2" id="KW-1133">Transmembrane helix</keyword>
<dbReference type="Gene3D" id="1.20.1640.10">
    <property type="entry name" value="Multidrug efflux transporter AcrB transmembrane domain"/>
    <property type="match status" value="2"/>
</dbReference>
<feature type="transmembrane region" description="Helical" evidence="2">
    <location>
        <begin position="962"/>
        <end position="983"/>
    </location>
</feature>
<dbReference type="InterPro" id="IPR001036">
    <property type="entry name" value="Acrflvin-R"/>
</dbReference>
<sequence>MFISDFAIKRPIITVTAMVALVVFGLVALINLETDEFPDVQQPVINVTIAYPGASPDTVEREIVEPIEDAIFSISGVDGKKTTSSSTDSLANFTVFFDFEKDIQEASQDIRDAISSKRADLPPEMEEPILTRFDPADQPIVSLVLTSTALDAPALTLIADPTVVGDLRSVPGVAQATVVGGVEREMTVQVRPAALQAAGLSVAQVVAALQAQNLAAPVGRLNSELQERTIRLKGRLETPEDFAQVPIAERNGRTLRLGEVADVFAGTEEPRTLSLYNGAQAVGIEIIKSKGYSTTEVADGVRERVKALQQRLPANARLEIVRDAGTRVEDSVVNVQEALVEGALLTVLVVFLFLNSWRSTVITGLALPVSVLASFVSVWAFGFTLNTMSLLGLTLAIGILIDDAIVVRENIVRHVEMGKDHYTAAREGTNEIGLAVAATTFSIVAVFVPVAFMYGVAGQWFKPFALTIAISVLVSLFVSFSLDPMLSAYWPDPQVEKGERRGFISRGLARFNHWFDRQADRYKGVIAWALDHRLAMVLLAVGSLVGAVALQGFFGGAGFVPVSDRAEIEMLVETPAGSSLDYTRRKVEEVSRLTRAHPEVAYTYTTIGVPLPLRSPGVDQALVYVRLKPKGEREASQEVLGKTLRDELRAVGGASVSVFTSGFGGAIKSIQLELRGPDSKGLNQVAQQVMKEVKQVPGAVDVGLSTRGEKPELVVELNRGVAGQLNVTVGMVAQSLRPAFAGLDSGDWVDPIGETRDVMVRLAPQFRENPSDLAQLPLVVGQGPTGAPVVVPLGQVAMVTQTVGPAQIDHLNREKVINVQANVAGRSLSEVMGDVQTRLAAVKMPPGYELSSGGESADQEEVFGRVFLALGVAVMLMYLILVIQFGSFLDPLAILMSLPLSLIGVVLALVITGDTLNIMSLIGVILLMGIVAKNAILLIDFAKWQHEKGMPLREALIEAGRIRLRPIIMTTFALIAGMVPVALGSGEGGDFRAPLGRAVIGGVITSTFLTLLVIPTVYEILSDGRTWMTRKLRKVFKGNTQGHGPVHGGGEPRPAPQARQD</sequence>
<feature type="transmembrane region" description="Helical" evidence="2">
    <location>
        <begin position="866"/>
        <end position="885"/>
    </location>
</feature>
<feature type="transmembrane region" description="Helical" evidence="2">
    <location>
        <begin position="534"/>
        <end position="554"/>
    </location>
</feature>
<dbReference type="SUPFAM" id="SSF82866">
    <property type="entry name" value="Multidrug efflux transporter AcrB transmembrane domain"/>
    <property type="match status" value="2"/>
</dbReference>
<feature type="transmembrane region" description="Helical" evidence="2">
    <location>
        <begin position="995"/>
        <end position="1021"/>
    </location>
</feature>
<feature type="transmembrane region" description="Helical" evidence="2">
    <location>
        <begin position="918"/>
        <end position="941"/>
    </location>
</feature>
<dbReference type="Pfam" id="PF00873">
    <property type="entry name" value="ACR_tran"/>
    <property type="match status" value="1"/>
</dbReference>
<organism evidence="3 4">
    <name type="scientific">Corallococcus llansteffanensis</name>
    <dbReference type="NCBI Taxonomy" id="2316731"/>
    <lineage>
        <taxon>Bacteria</taxon>
        <taxon>Pseudomonadati</taxon>
        <taxon>Myxococcota</taxon>
        <taxon>Myxococcia</taxon>
        <taxon>Myxococcales</taxon>
        <taxon>Cystobacterineae</taxon>
        <taxon>Myxococcaceae</taxon>
        <taxon>Corallococcus</taxon>
    </lineage>
</organism>
<dbReference type="Proteomes" id="UP000272888">
    <property type="component" value="Unassembled WGS sequence"/>
</dbReference>
<feature type="transmembrane region" description="Helical" evidence="2">
    <location>
        <begin position="388"/>
        <end position="411"/>
    </location>
</feature>
<protein>
    <submittedName>
        <fullName evidence="3">Efflux RND transporter permease subunit</fullName>
    </submittedName>
</protein>
<dbReference type="Gene3D" id="3.30.2090.10">
    <property type="entry name" value="Multidrug efflux transporter AcrB TolC docking domain, DN and DC subdomains"/>
    <property type="match status" value="2"/>
</dbReference>